<keyword evidence="3" id="KW-0489">Methyltransferase</keyword>
<dbReference type="SUPFAM" id="SSF56436">
    <property type="entry name" value="C-type lectin-like"/>
    <property type="match status" value="1"/>
</dbReference>
<feature type="compositionally biased region" description="Polar residues" evidence="1">
    <location>
        <begin position="776"/>
        <end position="793"/>
    </location>
</feature>
<dbReference type="PROSITE" id="PS50041">
    <property type="entry name" value="C_TYPE_LECTIN_2"/>
    <property type="match status" value="1"/>
</dbReference>
<dbReference type="PANTHER" id="PTHR45904">
    <property type="entry name" value="TRNA (URACIL-5-)-METHYLTRANSFERASE"/>
    <property type="match status" value="1"/>
</dbReference>
<evidence type="ECO:0000256" key="1">
    <source>
        <dbReference type="SAM" id="MobiDB-lite"/>
    </source>
</evidence>
<dbReference type="Gene3D" id="3.10.100.10">
    <property type="entry name" value="Mannose-Binding Protein A, subunit A"/>
    <property type="match status" value="1"/>
</dbReference>
<proteinExistence type="predicted"/>
<dbReference type="GO" id="GO:0032259">
    <property type="term" value="P:methylation"/>
    <property type="evidence" value="ECO:0007669"/>
    <property type="project" value="UniProtKB-KW"/>
</dbReference>
<dbReference type="OrthoDB" id="10250660at2759"/>
<dbReference type="EMBL" id="UYJE01002406">
    <property type="protein sequence ID" value="VDI10490.1"/>
    <property type="molecule type" value="Genomic_DNA"/>
</dbReference>
<feature type="compositionally biased region" description="Basic and acidic residues" evidence="1">
    <location>
        <begin position="85"/>
        <end position="98"/>
    </location>
</feature>
<dbReference type="GO" id="GO:0008168">
    <property type="term" value="F:methyltransferase activity"/>
    <property type="evidence" value="ECO:0007669"/>
    <property type="project" value="UniProtKB-KW"/>
</dbReference>
<dbReference type="InterPro" id="IPR001304">
    <property type="entry name" value="C-type_lectin-like"/>
</dbReference>
<dbReference type="InterPro" id="IPR016186">
    <property type="entry name" value="C-type_lectin-like/link_sf"/>
</dbReference>
<evidence type="ECO:0000313" key="4">
    <source>
        <dbReference type="Proteomes" id="UP000596742"/>
    </source>
</evidence>
<dbReference type="InterPro" id="IPR016187">
    <property type="entry name" value="CTDL_fold"/>
</dbReference>
<evidence type="ECO:0000313" key="3">
    <source>
        <dbReference type="EMBL" id="VDI10490.1"/>
    </source>
</evidence>
<feature type="compositionally biased region" description="Basic and acidic residues" evidence="1">
    <location>
        <begin position="25"/>
        <end position="38"/>
    </location>
</feature>
<dbReference type="Pfam" id="PF00059">
    <property type="entry name" value="Lectin_C"/>
    <property type="match status" value="1"/>
</dbReference>
<dbReference type="AlphaFoldDB" id="A0A8B6CVH9"/>
<dbReference type="InterPro" id="IPR035979">
    <property type="entry name" value="RBD_domain_sf"/>
</dbReference>
<feature type="region of interest" description="Disordered" evidence="1">
    <location>
        <begin position="1"/>
        <end position="139"/>
    </location>
</feature>
<name>A0A8B6CVH9_MYTGA</name>
<feature type="compositionally biased region" description="Basic and acidic residues" evidence="1">
    <location>
        <begin position="65"/>
        <end position="78"/>
    </location>
</feature>
<dbReference type="SUPFAM" id="SSF54928">
    <property type="entry name" value="RNA-binding domain, RBD"/>
    <property type="match status" value="1"/>
</dbReference>
<keyword evidence="3" id="KW-0808">Transferase</keyword>
<organism evidence="3 4">
    <name type="scientific">Mytilus galloprovincialis</name>
    <name type="common">Mediterranean mussel</name>
    <dbReference type="NCBI Taxonomy" id="29158"/>
    <lineage>
        <taxon>Eukaryota</taxon>
        <taxon>Metazoa</taxon>
        <taxon>Spiralia</taxon>
        <taxon>Lophotrochozoa</taxon>
        <taxon>Mollusca</taxon>
        <taxon>Bivalvia</taxon>
        <taxon>Autobranchia</taxon>
        <taxon>Pteriomorphia</taxon>
        <taxon>Mytilida</taxon>
        <taxon>Mytiloidea</taxon>
        <taxon>Mytilidae</taxon>
        <taxon>Mytilinae</taxon>
        <taxon>Mytilus</taxon>
    </lineage>
</organism>
<dbReference type="InterPro" id="IPR045850">
    <property type="entry name" value="TRM2_met"/>
</dbReference>
<sequence length="888" mass="100191">METENTDELPKRKRKTDGEGSSTKVKCEAPEKKLKTDGEGPPTKVKCEAPEMKLKTDGEGPPTKVKCEAPEMKLKTDGEGPPTKVKCEAPEKKWKTDGEGPPTKVKCEAPEKKLKTDQDGSPSKEGATENTEEEKDASTDLYEYTKREEFTSEIFKIEITNLPRFGFKQLKKRLNGLDVKPVKVKAVDTHTFAFATFRNEEERDDAIQKIKGHVWKDRTLDAKLQCCSRSISDKTEKSAKQIAEEQLPVEERLKNSVTPYWNVSYEEQLKTKFEEMEEALKNVSRQVLKNMYYDKTNTEMKDWITGQRKLHDGKCCPLLAIKPSPVTEGYRNKCEFTIGKDVNGQEKTVGFRFGMYKDGTNSVGEPYDLLIIPDNSYNDLIEYTLYEEKVSWNHAAQICASQGAHLLTLKSKEKFDLILELQIKEFRLFSYRDYWIGLAEPSEGEFVWEDCTLMTYSGLNAESFDKGGMCYMVHHHTPYIWISDACTKDNYFACEKIIPGGCDNRTFTTLNASMLTYINTPTQSCQKDCASNSSCWAGITTNTGQCILMAFQTENQGPSGVTMFQKSCVKVETVPPDEIPTVTNPNTDTQPSLNCNTTNTEIIQPSSHFDSLNETETLNITAIVTGTSAAHLTTLPLDIFSTVMTITETYTSTIYETKATETCFNISNVFLSTNDPLLIEAMSSMKQELHVDKKTTTAYKRSKISAPDKRTSSRVIGAWEKRNIVRRKTQAPASDTEYSDEFDEYTTEQCDTEYNLTSGQSDYENEDETVIFRPKPSTSSGVKPSKPVQQTQRKSLRLLQKKQIKKAHETDMSSQQMNQGDSIEMGGLNKNVFVDMTAQIVSAVLTALQGNASPMAKYHTDKNPEVQNLRIKSRRSKIRSITPEKGLF</sequence>
<dbReference type="GO" id="GO:0003723">
    <property type="term" value="F:RNA binding"/>
    <property type="evidence" value="ECO:0007669"/>
    <property type="project" value="TreeGrafter"/>
</dbReference>
<reference evidence="3" key="1">
    <citation type="submission" date="2018-11" db="EMBL/GenBank/DDBJ databases">
        <authorList>
            <person name="Alioto T."/>
            <person name="Alioto T."/>
        </authorList>
    </citation>
    <scope>NUCLEOTIDE SEQUENCE</scope>
</reference>
<keyword evidence="4" id="KW-1185">Reference proteome</keyword>
<dbReference type="EC" id="2.1.1.-" evidence="3"/>
<feature type="compositionally biased region" description="Basic and acidic residues" evidence="1">
    <location>
        <begin position="45"/>
        <end position="58"/>
    </location>
</feature>
<dbReference type="Proteomes" id="UP000596742">
    <property type="component" value="Unassembled WGS sequence"/>
</dbReference>
<comment type="caution">
    <text evidence="3">The sequence shown here is derived from an EMBL/GenBank/DDBJ whole genome shotgun (WGS) entry which is preliminary data.</text>
</comment>
<dbReference type="CDD" id="cd00037">
    <property type="entry name" value="CLECT"/>
    <property type="match status" value="1"/>
</dbReference>
<dbReference type="SMART" id="SM00034">
    <property type="entry name" value="CLECT"/>
    <property type="match status" value="1"/>
</dbReference>
<evidence type="ECO:0000259" key="2">
    <source>
        <dbReference type="PROSITE" id="PS50041"/>
    </source>
</evidence>
<feature type="region of interest" description="Disordered" evidence="1">
    <location>
        <begin position="773"/>
        <end position="794"/>
    </location>
</feature>
<dbReference type="PANTHER" id="PTHR45904:SF2">
    <property type="entry name" value="TRNA (URACIL-5-)-METHYLTRANSFERASE HOMOLOG A"/>
    <property type="match status" value="1"/>
</dbReference>
<feature type="domain" description="C-type lectin" evidence="2">
    <location>
        <begin position="383"/>
        <end position="495"/>
    </location>
</feature>
<dbReference type="InterPro" id="IPR034262">
    <property type="entry name" value="TRMT2A_RRM"/>
</dbReference>
<feature type="compositionally biased region" description="Basic and acidic residues" evidence="1">
    <location>
        <begin position="105"/>
        <end position="118"/>
    </location>
</feature>
<dbReference type="CDD" id="cd12439">
    <property type="entry name" value="RRM_TRMT2A"/>
    <property type="match status" value="1"/>
</dbReference>
<protein>
    <submittedName>
        <fullName evidence="3">tRNA (Uracil-5-)-methyltransferase</fullName>
        <ecNumber evidence="3">2.1.1.-</ecNumber>
    </submittedName>
</protein>
<gene>
    <name evidence="3" type="ORF">MGAL_10B009135</name>
</gene>
<accession>A0A8B6CVH9</accession>